<organism evidence="1">
    <name type="scientific">marine sediment metagenome</name>
    <dbReference type="NCBI Taxonomy" id="412755"/>
    <lineage>
        <taxon>unclassified sequences</taxon>
        <taxon>metagenomes</taxon>
        <taxon>ecological metagenomes</taxon>
    </lineage>
</organism>
<name>A0A0F9FP31_9ZZZZ</name>
<sequence>MNHKFGYEVVSRQIINFDYDKLKEAMMLHRYGEVLVRDKIEWDYDQMRKFLHGPVTDFMISMFKQHNGMVFSKLEMHKWLRDQFLPGEPKTVAGRLIAQPVSSESIGRVGYIKWLKDINDWCMEAWQCDLPPAESVE</sequence>
<protein>
    <submittedName>
        <fullName evidence="1">Uncharacterized protein</fullName>
    </submittedName>
</protein>
<reference evidence="1" key="1">
    <citation type="journal article" date="2015" name="Nature">
        <title>Complex archaea that bridge the gap between prokaryotes and eukaryotes.</title>
        <authorList>
            <person name="Spang A."/>
            <person name="Saw J.H."/>
            <person name="Jorgensen S.L."/>
            <person name="Zaremba-Niedzwiedzka K."/>
            <person name="Martijn J."/>
            <person name="Lind A.E."/>
            <person name="van Eijk R."/>
            <person name="Schleper C."/>
            <person name="Guy L."/>
            <person name="Ettema T.J."/>
        </authorList>
    </citation>
    <scope>NUCLEOTIDE SEQUENCE</scope>
</reference>
<dbReference type="EMBL" id="LAZR01031774">
    <property type="protein sequence ID" value="KKL52772.1"/>
    <property type="molecule type" value="Genomic_DNA"/>
</dbReference>
<dbReference type="AlphaFoldDB" id="A0A0F9FP31"/>
<evidence type="ECO:0000313" key="1">
    <source>
        <dbReference type="EMBL" id="KKL52772.1"/>
    </source>
</evidence>
<proteinExistence type="predicted"/>
<comment type="caution">
    <text evidence="1">The sequence shown here is derived from an EMBL/GenBank/DDBJ whole genome shotgun (WGS) entry which is preliminary data.</text>
</comment>
<accession>A0A0F9FP31</accession>
<gene>
    <name evidence="1" type="ORF">LCGC14_2282110</name>
</gene>